<keyword evidence="2" id="KW-0012">Acyltransferase</keyword>
<dbReference type="InterPro" id="IPR000182">
    <property type="entry name" value="GNAT_dom"/>
</dbReference>
<feature type="domain" description="N-acetyltransferase" evidence="1">
    <location>
        <begin position="8"/>
        <end position="156"/>
    </location>
</feature>
<organism evidence="2 3">
    <name type="scientific">Planococcus dechangensis</name>
    <dbReference type="NCBI Taxonomy" id="1176255"/>
    <lineage>
        <taxon>Bacteria</taxon>
        <taxon>Bacillati</taxon>
        <taxon>Bacillota</taxon>
        <taxon>Bacilli</taxon>
        <taxon>Bacillales</taxon>
        <taxon>Caryophanaceae</taxon>
        <taxon>Planococcus</taxon>
    </lineage>
</organism>
<dbReference type="Gene3D" id="3.40.630.30">
    <property type="match status" value="1"/>
</dbReference>
<keyword evidence="2" id="KW-0808">Transferase</keyword>
<reference evidence="3" key="1">
    <citation type="journal article" date="2019" name="Int. J. Syst. Evol. Microbiol.">
        <title>The Global Catalogue of Microorganisms (GCM) 10K type strain sequencing project: providing services to taxonomists for standard genome sequencing and annotation.</title>
        <authorList>
            <consortium name="The Broad Institute Genomics Platform"/>
            <consortium name="The Broad Institute Genome Sequencing Center for Infectious Disease"/>
            <person name="Wu L."/>
            <person name="Ma J."/>
        </authorList>
    </citation>
    <scope>NUCLEOTIDE SEQUENCE [LARGE SCALE GENOMIC DNA]</scope>
    <source>
        <strain evidence="3">CGMCC 1.12151</strain>
    </source>
</reference>
<dbReference type="SUPFAM" id="SSF55729">
    <property type="entry name" value="Acyl-CoA N-acyltransferases (Nat)"/>
    <property type="match status" value="1"/>
</dbReference>
<gene>
    <name evidence="2" type="ORF">ACFO5U_02095</name>
</gene>
<name>A0ABV9M737_9BACL</name>
<dbReference type="PANTHER" id="PTHR43792:SF13">
    <property type="entry name" value="ACETYLTRANSFERASE"/>
    <property type="match status" value="1"/>
</dbReference>
<evidence type="ECO:0000313" key="2">
    <source>
        <dbReference type="EMBL" id="MFC4711632.1"/>
    </source>
</evidence>
<dbReference type="RefSeq" id="WP_377276256.1">
    <property type="nucleotide sequence ID" value="NZ_JBHSGL010000002.1"/>
</dbReference>
<dbReference type="InterPro" id="IPR016181">
    <property type="entry name" value="Acyl_CoA_acyltransferase"/>
</dbReference>
<comment type="caution">
    <text evidence="2">The sequence shown here is derived from an EMBL/GenBank/DDBJ whole genome shotgun (WGS) entry which is preliminary data.</text>
</comment>
<sequence length="156" mass="17554">MNTNSTAKEIRTERMKLVPVTEELYRTLYGSYELGPHISLHLHELNQDPQLLGWGAWIAFDESGAPIGDMGFKGRFDKAGKVEIGYSVSDDRQGLGYATEGVKGLIDWAFSFPEVREVTAECYQDNAASIRVLEKLGFERTAQAGDLVFWRLRDGY</sequence>
<dbReference type="InterPro" id="IPR051531">
    <property type="entry name" value="N-acetyltransferase"/>
</dbReference>
<proteinExistence type="predicted"/>
<dbReference type="Pfam" id="PF13302">
    <property type="entry name" value="Acetyltransf_3"/>
    <property type="match status" value="1"/>
</dbReference>
<dbReference type="Proteomes" id="UP001595932">
    <property type="component" value="Unassembled WGS sequence"/>
</dbReference>
<dbReference type="EC" id="2.3.-.-" evidence="2"/>
<evidence type="ECO:0000259" key="1">
    <source>
        <dbReference type="PROSITE" id="PS51186"/>
    </source>
</evidence>
<dbReference type="PROSITE" id="PS51186">
    <property type="entry name" value="GNAT"/>
    <property type="match status" value="1"/>
</dbReference>
<evidence type="ECO:0000313" key="3">
    <source>
        <dbReference type="Proteomes" id="UP001595932"/>
    </source>
</evidence>
<dbReference type="PANTHER" id="PTHR43792">
    <property type="entry name" value="GNAT FAMILY, PUTATIVE (AFU_ORTHOLOGUE AFUA_3G00765)-RELATED-RELATED"/>
    <property type="match status" value="1"/>
</dbReference>
<dbReference type="EMBL" id="JBHSGL010000002">
    <property type="protein sequence ID" value="MFC4711632.1"/>
    <property type="molecule type" value="Genomic_DNA"/>
</dbReference>
<accession>A0ABV9M737</accession>
<keyword evidence="3" id="KW-1185">Reference proteome</keyword>
<protein>
    <submittedName>
        <fullName evidence="2">GNAT family N-acetyltransferase</fullName>
        <ecNumber evidence="2">2.3.-.-</ecNumber>
    </submittedName>
</protein>
<dbReference type="GO" id="GO:0016746">
    <property type="term" value="F:acyltransferase activity"/>
    <property type="evidence" value="ECO:0007669"/>
    <property type="project" value="UniProtKB-KW"/>
</dbReference>